<keyword evidence="2" id="KW-0472">Membrane</keyword>
<reference evidence="3" key="1">
    <citation type="submission" date="2020-07" db="EMBL/GenBank/DDBJ databases">
        <title>Multicomponent nature underlies the extraordinary mechanical properties of spider dragline silk.</title>
        <authorList>
            <person name="Kono N."/>
            <person name="Nakamura H."/>
            <person name="Mori M."/>
            <person name="Yoshida Y."/>
            <person name="Ohtoshi R."/>
            <person name="Malay A.D."/>
            <person name="Moran D.A.P."/>
            <person name="Tomita M."/>
            <person name="Numata K."/>
            <person name="Arakawa K."/>
        </authorList>
    </citation>
    <scope>NUCLEOTIDE SEQUENCE</scope>
</reference>
<dbReference type="Proteomes" id="UP000887116">
    <property type="component" value="Unassembled WGS sequence"/>
</dbReference>
<gene>
    <name evidence="3" type="primary">Wxf_03222</name>
    <name evidence="3" type="ORF">TNCT_303331</name>
</gene>
<dbReference type="AlphaFoldDB" id="A0A8X6JVG3"/>
<evidence type="ECO:0000256" key="1">
    <source>
        <dbReference type="SAM" id="MobiDB-lite"/>
    </source>
</evidence>
<keyword evidence="4" id="KW-1185">Reference proteome</keyword>
<name>A0A8X6JVG3_TRICU</name>
<feature type="region of interest" description="Disordered" evidence="1">
    <location>
        <begin position="97"/>
        <end position="129"/>
    </location>
</feature>
<feature type="compositionally biased region" description="Polar residues" evidence="1">
    <location>
        <begin position="21"/>
        <end position="43"/>
    </location>
</feature>
<feature type="compositionally biased region" description="Polar residues" evidence="1">
    <location>
        <begin position="97"/>
        <end position="106"/>
    </location>
</feature>
<proteinExistence type="predicted"/>
<keyword evidence="2" id="KW-0812">Transmembrane</keyword>
<evidence type="ECO:0000313" key="4">
    <source>
        <dbReference type="Proteomes" id="UP000887116"/>
    </source>
</evidence>
<evidence type="ECO:0000313" key="3">
    <source>
        <dbReference type="EMBL" id="GFR19821.1"/>
    </source>
</evidence>
<sequence>MKKIRKAIARKFKNWKGSKIQEPSISSSAEIEQQPTVVTAETTTAKDENSKEVCKYSVANKDTTRVKATEIDTKLCNINSEDLQLICESSEEAQIKTTVEPTSVNRETNKQESNSPESPSSAEPYFDSKSGNIVDEKSSKKAIQPIVAGIVGAVLLVSCVASYLLIEYSKAHVIAVIGGIVGLVCMGFALYNAIKPNTKLEKVEDIEQLDSQNLKTSCMLERP</sequence>
<feature type="transmembrane region" description="Helical" evidence="2">
    <location>
        <begin position="172"/>
        <end position="194"/>
    </location>
</feature>
<organism evidence="3 4">
    <name type="scientific">Trichonephila clavata</name>
    <name type="common">Joro spider</name>
    <name type="synonym">Nephila clavata</name>
    <dbReference type="NCBI Taxonomy" id="2740835"/>
    <lineage>
        <taxon>Eukaryota</taxon>
        <taxon>Metazoa</taxon>
        <taxon>Ecdysozoa</taxon>
        <taxon>Arthropoda</taxon>
        <taxon>Chelicerata</taxon>
        <taxon>Arachnida</taxon>
        <taxon>Araneae</taxon>
        <taxon>Araneomorphae</taxon>
        <taxon>Entelegynae</taxon>
        <taxon>Araneoidea</taxon>
        <taxon>Nephilidae</taxon>
        <taxon>Trichonephila</taxon>
    </lineage>
</organism>
<keyword evidence="2" id="KW-1133">Transmembrane helix</keyword>
<comment type="caution">
    <text evidence="3">The sequence shown here is derived from an EMBL/GenBank/DDBJ whole genome shotgun (WGS) entry which is preliminary data.</text>
</comment>
<feature type="region of interest" description="Disordered" evidence="1">
    <location>
        <begin position="19"/>
        <end position="46"/>
    </location>
</feature>
<feature type="transmembrane region" description="Helical" evidence="2">
    <location>
        <begin position="146"/>
        <end position="166"/>
    </location>
</feature>
<protein>
    <submittedName>
        <fullName evidence="3">Uncharacterized protein</fullName>
    </submittedName>
</protein>
<feature type="compositionally biased region" description="Low complexity" evidence="1">
    <location>
        <begin position="112"/>
        <end position="124"/>
    </location>
</feature>
<evidence type="ECO:0000256" key="2">
    <source>
        <dbReference type="SAM" id="Phobius"/>
    </source>
</evidence>
<accession>A0A8X6JVG3</accession>
<dbReference type="EMBL" id="BMAO01007960">
    <property type="protein sequence ID" value="GFR19821.1"/>
    <property type="molecule type" value="Genomic_DNA"/>
</dbReference>